<comment type="caution">
    <text evidence="3">The sequence shown here is derived from an EMBL/GenBank/DDBJ whole genome shotgun (WGS) entry which is preliminary data.</text>
</comment>
<organism evidence="3 4">
    <name type="scientific">Roseateles chitinivorans</name>
    <dbReference type="NCBI Taxonomy" id="2917965"/>
    <lineage>
        <taxon>Bacteria</taxon>
        <taxon>Pseudomonadati</taxon>
        <taxon>Pseudomonadota</taxon>
        <taxon>Betaproteobacteria</taxon>
        <taxon>Burkholderiales</taxon>
        <taxon>Sphaerotilaceae</taxon>
        <taxon>Roseateles</taxon>
    </lineage>
</organism>
<dbReference type="EMBL" id="PEOG01000020">
    <property type="protein sequence ID" value="PIM53513.1"/>
    <property type="molecule type" value="Genomic_DNA"/>
</dbReference>
<evidence type="ECO:0000256" key="1">
    <source>
        <dbReference type="SAM" id="MobiDB-lite"/>
    </source>
</evidence>
<keyword evidence="2" id="KW-1133">Transmembrane helix</keyword>
<evidence type="ECO:0008006" key="5">
    <source>
        <dbReference type="Google" id="ProtNLM"/>
    </source>
</evidence>
<accession>A0A2G9CAS9</accession>
<evidence type="ECO:0000313" key="4">
    <source>
        <dbReference type="Proteomes" id="UP000231501"/>
    </source>
</evidence>
<feature type="transmembrane region" description="Helical" evidence="2">
    <location>
        <begin position="293"/>
        <end position="321"/>
    </location>
</feature>
<sequence>MPVYLPSYFVALGLDETATEADVKAAYASRLKQLDRARDPLGFQDLRGHYEAAIAHLREGRGFLEIEFLGDEPETAPASAPAPAPAPAPASASSPSPQPDLEIDPARVAEAAYEAFLAAFWRLDARALAAAVGVLRDALASPALASLAAREAFERRVVGALLSRSLRRRSGLLLFAAIEAFRWSERVPLAPPGSDESGLHRWMDAALLLDERDRTVWLWLAEEPRPMLIGAAPLHRNFDWNSAVREICCQPGELGAWHALAAGEPVAPSPADAAPAPRLGDSPLPSRTTLREWLQWLMSPAFLLLVAPLLIAGLVMGLLWLRGEGREPENRLTCAARFAAAAQGHWKGLSIGQVEQLNRCAHEAPPPTCEDRGRLKRLNRLAAVLIGSQDGGPADVGYFFGKDEVVLDPEDGQWVATRGEPCGRAAWELYRTGGWLRLGHGPTAEAIVRRGAVCTEMAGSGRGGNASPTHGVASEWAADDWVFKLLSRTDAWQVATHPNGLEGIAPAPIKLDSLVSTDPKLTEARVESWEGKAPACVAAGG</sequence>
<reference evidence="3 4" key="1">
    <citation type="submission" date="2017-11" db="EMBL/GenBank/DDBJ databases">
        <title>Draft genome sequence of Mitsuaria sp. HWN-4.</title>
        <authorList>
            <person name="Gundlapally S.R."/>
        </authorList>
    </citation>
    <scope>NUCLEOTIDE SEQUENCE [LARGE SCALE GENOMIC DNA]</scope>
    <source>
        <strain evidence="3 4">HWN-4</strain>
    </source>
</reference>
<protein>
    <recommendedName>
        <fullName evidence="5">J domain-containing protein</fullName>
    </recommendedName>
</protein>
<dbReference type="RefSeq" id="WP_099861377.1">
    <property type="nucleotide sequence ID" value="NZ_PEOG01000020.1"/>
</dbReference>
<keyword evidence="2" id="KW-0472">Membrane</keyword>
<feature type="region of interest" description="Disordered" evidence="1">
    <location>
        <begin position="74"/>
        <end position="102"/>
    </location>
</feature>
<dbReference type="AlphaFoldDB" id="A0A2G9CAS9"/>
<evidence type="ECO:0000256" key="2">
    <source>
        <dbReference type="SAM" id="Phobius"/>
    </source>
</evidence>
<name>A0A2G9CAS9_9BURK</name>
<dbReference type="Proteomes" id="UP000231501">
    <property type="component" value="Unassembled WGS sequence"/>
</dbReference>
<gene>
    <name evidence="3" type="ORF">CS062_09295</name>
</gene>
<keyword evidence="2" id="KW-0812">Transmembrane</keyword>
<evidence type="ECO:0000313" key="3">
    <source>
        <dbReference type="EMBL" id="PIM53513.1"/>
    </source>
</evidence>
<proteinExistence type="predicted"/>
<keyword evidence="4" id="KW-1185">Reference proteome</keyword>
<dbReference type="OrthoDB" id="5524449at2"/>